<protein>
    <recommendedName>
        <fullName evidence="4">AAA+ ATPase domain-containing protein</fullName>
    </recommendedName>
</protein>
<feature type="compositionally biased region" description="Low complexity" evidence="3">
    <location>
        <begin position="910"/>
        <end position="924"/>
    </location>
</feature>
<dbReference type="InterPro" id="IPR041664">
    <property type="entry name" value="AAA_16"/>
</dbReference>
<dbReference type="PANTHER" id="PTHR16305:SF35">
    <property type="entry name" value="TRANSCRIPTIONAL ACTIVATOR DOMAIN"/>
    <property type="match status" value="1"/>
</dbReference>
<gene>
    <name evidence="5" type="ORF">GCM10022224_070150</name>
</gene>
<feature type="compositionally biased region" description="Low complexity" evidence="3">
    <location>
        <begin position="884"/>
        <end position="902"/>
    </location>
</feature>
<evidence type="ECO:0000256" key="3">
    <source>
        <dbReference type="SAM" id="MobiDB-lite"/>
    </source>
</evidence>
<dbReference type="Proteomes" id="UP001500902">
    <property type="component" value="Unassembled WGS sequence"/>
</dbReference>
<dbReference type="SMART" id="SM00382">
    <property type="entry name" value="AAA"/>
    <property type="match status" value="1"/>
</dbReference>
<evidence type="ECO:0000313" key="5">
    <source>
        <dbReference type="EMBL" id="GAA3694588.1"/>
    </source>
</evidence>
<dbReference type="Pfam" id="PF13191">
    <property type="entry name" value="AAA_16"/>
    <property type="match status" value="1"/>
</dbReference>
<keyword evidence="1" id="KW-0547">Nucleotide-binding</keyword>
<evidence type="ECO:0000256" key="1">
    <source>
        <dbReference type="ARBA" id="ARBA00022741"/>
    </source>
</evidence>
<sequence>MPIDVAAHELIGREHPAALLRAEIGRVVGSHGGLVLVTGEAGIGKTTLVTSAAREARSRGALVVGGACWDSGSAPGYWPWVQVIRALRRAAEPAEWAAAEEAAGGSLTALLGEAPGASRRVEGEPPAQGQALDGFQVFDAVTSALVALAQRRPVVIVIDDLHVADPASLRLLEFAAQQTWFERLLLIGTYRDAEVEPVDHPLRDLLSPLVAKATTITLTGLDQAGVGALMARTAGHEPPPDLVAEVHLRTGGNPFFVEQTARLWRSGGSASAIAPGVRDALLRRLSLLPRLVSELLPAAAVLGREFHRQVLAAAIAAPVAHVDRLLELAVVAKLVVTKGGGVFAFAHDLVRETLYDSLDDPRARHAAVVAALEGSPGLAGKLPPSDLARHAYLAGDRLSPDRAIDLLLDAAREAKGRLAGEEQIVHLRRAYELSAAVAPRRRGMVALELGRELHHLDERDEADRVFAEAAAIARDVDDPELPARVALVFHSHYGRDKALSQLRDAHRRLVGGAAPDERLAVELVVHLVNLARGRGDDDGLAFGLWAHHDIIWGPGTADERVALTGELIHVARRTADADLEHFATALRWVAMIERGDPRYLDEFHTYAARARGGGRPHLAMTADVDASIIAGLTGRFDEAESLIRTVRPDHHHDHFLYMIAHHRWAMMALRGRVEEQERLLRELRGTGHPCVPLLESLTALHAGDLDTALRRFDDQEPDDRMIQPIWVRLQAELAAATQDPELCARARSLLAPHRGQWAVALFGWEIGGPYDLWLGLVDAAEERWAEAVEELTAAYRAADAMGARPWSVLARAHLAETLLSSGAATAAQGLLEGVRREAEELGMEWARPQPGSLWRDVHPGDASLTGPVARGTLALLGNDWPNTASASPAVGEGPAPAEGNAAPPLPGGPAAPALGAGGPMAWAPLDGGPASLALTDGGPTSPAPTDEGSASSALTDEGPESSASVGGGSASPGSGEFRREGAVWSLAFAGRVAHVPDAKGLRDLHTLLSRPGDDVPAVVLLDPAGGEVVLAARRMGGDDVLDEEAKTRYRRHLARLDEEIDRAAELGDDRRAAELDEERAALLAELRAAAGLGGRTRRLGDETERARKTVTARIRDTLRKLDHAHPELATHLRAAISTGTTCRYQPQHQVSWRL</sequence>
<evidence type="ECO:0000256" key="2">
    <source>
        <dbReference type="ARBA" id="ARBA00022840"/>
    </source>
</evidence>
<dbReference type="EMBL" id="BAAAZP010000143">
    <property type="protein sequence ID" value="GAA3694588.1"/>
    <property type="molecule type" value="Genomic_DNA"/>
</dbReference>
<feature type="domain" description="AAA+ ATPase" evidence="4">
    <location>
        <begin position="31"/>
        <end position="217"/>
    </location>
</feature>
<dbReference type="RefSeq" id="WP_344887770.1">
    <property type="nucleotide sequence ID" value="NZ_BAAAZP010000143.1"/>
</dbReference>
<dbReference type="InterPro" id="IPR027417">
    <property type="entry name" value="P-loop_NTPase"/>
</dbReference>
<dbReference type="InterPro" id="IPR003593">
    <property type="entry name" value="AAA+_ATPase"/>
</dbReference>
<dbReference type="SUPFAM" id="SSF52540">
    <property type="entry name" value="P-loop containing nucleoside triphosphate hydrolases"/>
    <property type="match status" value="1"/>
</dbReference>
<keyword evidence="6" id="KW-1185">Reference proteome</keyword>
<evidence type="ECO:0000313" key="6">
    <source>
        <dbReference type="Proteomes" id="UP001500902"/>
    </source>
</evidence>
<accession>A0ABP7CU52</accession>
<evidence type="ECO:0000259" key="4">
    <source>
        <dbReference type="SMART" id="SM00382"/>
    </source>
</evidence>
<name>A0ABP7CU52_9ACTN</name>
<dbReference type="Gene3D" id="3.40.50.300">
    <property type="entry name" value="P-loop containing nucleotide triphosphate hydrolases"/>
    <property type="match status" value="1"/>
</dbReference>
<dbReference type="PANTHER" id="PTHR16305">
    <property type="entry name" value="TESTICULAR SOLUBLE ADENYLYL CYCLASE"/>
    <property type="match status" value="1"/>
</dbReference>
<reference evidence="6" key="1">
    <citation type="journal article" date="2019" name="Int. J. Syst. Evol. Microbiol.">
        <title>The Global Catalogue of Microorganisms (GCM) 10K type strain sequencing project: providing services to taxonomists for standard genome sequencing and annotation.</title>
        <authorList>
            <consortium name="The Broad Institute Genomics Platform"/>
            <consortium name="The Broad Institute Genome Sequencing Center for Infectious Disease"/>
            <person name="Wu L."/>
            <person name="Ma J."/>
        </authorList>
    </citation>
    <scope>NUCLEOTIDE SEQUENCE [LARGE SCALE GENOMIC DNA]</scope>
    <source>
        <strain evidence="6">JCM 16904</strain>
    </source>
</reference>
<organism evidence="5 6">
    <name type="scientific">Nonomuraea antimicrobica</name>
    <dbReference type="NCBI Taxonomy" id="561173"/>
    <lineage>
        <taxon>Bacteria</taxon>
        <taxon>Bacillati</taxon>
        <taxon>Actinomycetota</taxon>
        <taxon>Actinomycetes</taxon>
        <taxon>Streptosporangiales</taxon>
        <taxon>Streptosporangiaceae</taxon>
        <taxon>Nonomuraea</taxon>
    </lineage>
</organism>
<comment type="caution">
    <text evidence="5">The sequence shown here is derived from an EMBL/GenBank/DDBJ whole genome shotgun (WGS) entry which is preliminary data.</text>
</comment>
<proteinExistence type="predicted"/>
<keyword evidence="2" id="KW-0067">ATP-binding</keyword>
<feature type="region of interest" description="Disordered" evidence="3">
    <location>
        <begin position="884"/>
        <end position="977"/>
    </location>
</feature>